<dbReference type="Proteomes" id="UP000620156">
    <property type="component" value="Unassembled WGS sequence"/>
</dbReference>
<dbReference type="GO" id="GO:0006644">
    <property type="term" value="P:phospholipid metabolic process"/>
    <property type="evidence" value="ECO:0007669"/>
    <property type="project" value="InterPro"/>
</dbReference>
<dbReference type="InterPro" id="IPR036444">
    <property type="entry name" value="PLipase_A2_dom_sf"/>
</dbReference>
<evidence type="ECO:0008006" key="4">
    <source>
        <dbReference type="Google" id="ProtNLM"/>
    </source>
</evidence>
<dbReference type="Pfam" id="PF09056">
    <property type="entry name" value="Phospholip_A2_3"/>
    <property type="match status" value="1"/>
</dbReference>
<dbReference type="RefSeq" id="WP_189220155.1">
    <property type="nucleotide sequence ID" value="NZ_BMQK01000021.1"/>
</dbReference>
<dbReference type="Gene3D" id="1.20.90.10">
    <property type="entry name" value="Phospholipase A2 domain"/>
    <property type="match status" value="1"/>
</dbReference>
<dbReference type="GO" id="GO:0050482">
    <property type="term" value="P:arachidonate secretion"/>
    <property type="evidence" value="ECO:0007669"/>
    <property type="project" value="InterPro"/>
</dbReference>
<gene>
    <name evidence="2" type="ORF">GCM10010145_61280</name>
</gene>
<reference evidence="2" key="2">
    <citation type="submission" date="2020-09" db="EMBL/GenBank/DDBJ databases">
        <authorList>
            <person name="Sun Q."/>
            <person name="Ohkuma M."/>
        </authorList>
    </citation>
    <scope>NUCLEOTIDE SEQUENCE</scope>
    <source>
        <strain evidence="2">JCM 3131</strain>
    </source>
</reference>
<protein>
    <recommendedName>
        <fullName evidence="4">Prokaryotic phospholipase A2</fullName>
    </recommendedName>
</protein>
<sequence length="146" mass="16010">MTRVRTALPALAVAVAAALGPGAAPVSAETPLQRADRLMTMGYAEFARQPHAAPFDWETDGCTGLDVARQATFRQACVQHDFGYGNYGPSSTLRLDPTDTRRAWIDKRFYQEMRQICTDQHGSDGQCMADAETIYGGVRLLGGLRW</sequence>
<comment type="caution">
    <text evidence="2">The sequence shown here is derived from an EMBL/GenBank/DDBJ whole genome shotgun (WGS) entry which is preliminary data.</text>
</comment>
<evidence type="ECO:0000313" key="3">
    <source>
        <dbReference type="Proteomes" id="UP000620156"/>
    </source>
</evidence>
<keyword evidence="1" id="KW-0732">Signal</keyword>
<dbReference type="InterPro" id="IPR015141">
    <property type="entry name" value="PLipase_A2_prok/fun"/>
</dbReference>
<name>A0A918BPA4_9ACTN</name>
<dbReference type="SUPFAM" id="SSF48619">
    <property type="entry name" value="Phospholipase A2, PLA2"/>
    <property type="match status" value="1"/>
</dbReference>
<reference evidence="2" key="1">
    <citation type="journal article" date="2014" name="Int. J. Syst. Evol. Microbiol.">
        <title>Complete genome sequence of Corynebacterium casei LMG S-19264T (=DSM 44701T), isolated from a smear-ripened cheese.</title>
        <authorList>
            <consortium name="US DOE Joint Genome Institute (JGI-PGF)"/>
            <person name="Walter F."/>
            <person name="Albersmeier A."/>
            <person name="Kalinowski J."/>
            <person name="Ruckert C."/>
        </authorList>
    </citation>
    <scope>NUCLEOTIDE SEQUENCE</scope>
    <source>
        <strain evidence="2">JCM 3131</strain>
    </source>
</reference>
<accession>A0A918BPA4</accession>
<organism evidence="2 3">
    <name type="scientific">Streptomyces ruber</name>
    <dbReference type="NCBI Taxonomy" id="83378"/>
    <lineage>
        <taxon>Bacteria</taxon>
        <taxon>Bacillati</taxon>
        <taxon>Actinomycetota</taxon>
        <taxon>Actinomycetes</taxon>
        <taxon>Kitasatosporales</taxon>
        <taxon>Streptomycetaceae</taxon>
        <taxon>Streptomyces</taxon>
    </lineage>
</organism>
<dbReference type="AlphaFoldDB" id="A0A918BPA4"/>
<feature type="chain" id="PRO_5037526669" description="Prokaryotic phospholipase A2" evidence="1">
    <location>
        <begin position="29"/>
        <end position="146"/>
    </location>
</feature>
<keyword evidence="3" id="KW-1185">Reference proteome</keyword>
<feature type="signal peptide" evidence="1">
    <location>
        <begin position="1"/>
        <end position="28"/>
    </location>
</feature>
<dbReference type="GO" id="GO:0004623">
    <property type="term" value="F:phospholipase A2 activity"/>
    <property type="evidence" value="ECO:0007669"/>
    <property type="project" value="InterPro"/>
</dbReference>
<dbReference type="EMBL" id="BMQK01000021">
    <property type="protein sequence ID" value="GGQ83489.1"/>
    <property type="molecule type" value="Genomic_DNA"/>
</dbReference>
<evidence type="ECO:0000256" key="1">
    <source>
        <dbReference type="SAM" id="SignalP"/>
    </source>
</evidence>
<evidence type="ECO:0000313" key="2">
    <source>
        <dbReference type="EMBL" id="GGQ83489.1"/>
    </source>
</evidence>
<proteinExistence type="predicted"/>